<evidence type="ECO:0000313" key="1">
    <source>
        <dbReference type="EMBL" id="MTH30274.1"/>
    </source>
</evidence>
<protein>
    <submittedName>
        <fullName evidence="1">Uncharacterized protein</fullName>
    </submittedName>
</protein>
<organism evidence="1 2">
    <name type="scientific">Myroides pelagicus</name>
    <dbReference type="NCBI Taxonomy" id="270914"/>
    <lineage>
        <taxon>Bacteria</taxon>
        <taxon>Pseudomonadati</taxon>
        <taxon>Bacteroidota</taxon>
        <taxon>Flavobacteriia</taxon>
        <taxon>Flavobacteriales</taxon>
        <taxon>Flavobacteriaceae</taxon>
        <taxon>Myroides</taxon>
    </lineage>
</organism>
<dbReference type="EMBL" id="WMJY01000022">
    <property type="protein sequence ID" value="MTH30274.1"/>
    <property type="molecule type" value="Genomic_DNA"/>
</dbReference>
<keyword evidence="2" id="KW-1185">Reference proteome</keyword>
<gene>
    <name evidence="1" type="ORF">GJV77_10235</name>
</gene>
<dbReference type="Proteomes" id="UP000488936">
    <property type="component" value="Unassembled WGS sequence"/>
</dbReference>
<dbReference type="OrthoDB" id="1453969at2"/>
<proteinExistence type="predicted"/>
<reference evidence="1 2" key="1">
    <citation type="journal article" date="2006" name="Int. J. Syst. Evol. Microbiol.">
        <title>Myroides pelagicus sp. nov., isolated from seawater in Thailand.</title>
        <authorList>
            <person name="Yoon J."/>
            <person name="Maneerat S."/>
            <person name="Kawai F."/>
            <person name="Yokota A."/>
        </authorList>
    </citation>
    <scope>NUCLEOTIDE SEQUENCE [LARGE SCALE GENOMIC DNA]</scope>
    <source>
        <strain evidence="1 2">SM1T</strain>
    </source>
</reference>
<accession>A0A7K1GPZ2</accession>
<dbReference type="AlphaFoldDB" id="A0A7K1GPZ2"/>
<dbReference type="RefSeq" id="WP_155036260.1">
    <property type="nucleotide sequence ID" value="NZ_JAYMMG010000006.1"/>
</dbReference>
<sequence length="83" mass="9836">MQIVSVKNPIDDLSLERELNEIDSLIHHAKQRGESVIYIDKLSYQNHLLLIEKNYTIKKLMKKSALFSFLKRPKKYYAIEFPV</sequence>
<comment type="caution">
    <text evidence="1">The sequence shown here is derived from an EMBL/GenBank/DDBJ whole genome shotgun (WGS) entry which is preliminary data.</text>
</comment>
<name>A0A7K1GPZ2_9FLAO</name>
<evidence type="ECO:0000313" key="2">
    <source>
        <dbReference type="Proteomes" id="UP000488936"/>
    </source>
</evidence>